<feature type="transmembrane region" description="Helical" evidence="3">
    <location>
        <begin position="84"/>
        <end position="104"/>
    </location>
</feature>
<organism evidence="4 5">
    <name type="scientific">Stylonychia lemnae</name>
    <name type="common">Ciliate</name>
    <dbReference type="NCBI Taxonomy" id="5949"/>
    <lineage>
        <taxon>Eukaryota</taxon>
        <taxon>Sar</taxon>
        <taxon>Alveolata</taxon>
        <taxon>Ciliophora</taxon>
        <taxon>Intramacronucleata</taxon>
        <taxon>Spirotrichea</taxon>
        <taxon>Stichotrichia</taxon>
        <taxon>Sporadotrichida</taxon>
        <taxon>Oxytrichidae</taxon>
        <taxon>Stylonychinae</taxon>
        <taxon>Stylonychia</taxon>
    </lineage>
</organism>
<feature type="region of interest" description="Disordered" evidence="2">
    <location>
        <begin position="225"/>
        <end position="335"/>
    </location>
</feature>
<keyword evidence="5" id="KW-1185">Reference proteome</keyword>
<evidence type="ECO:0000256" key="1">
    <source>
        <dbReference type="SAM" id="Coils"/>
    </source>
</evidence>
<keyword evidence="3" id="KW-0472">Membrane</keyword>
<evidence type="ECO:0000313" key="4">
    <source>
        <dbReference type="EMBL" id="CDW88782.1"/>
    </source>
</evidence>
<gene>
    <name evidence="4" type="primary">Contig13456.g14354</name>
    <name evidence="4" type="ORF">STYLEM_17907</name>
</gene>
<feature type="compositionally biased region" description="Polar residues" evidence="2">
    <location>
        <begin position="310"/>
        <end position="325"/>
    </location>
</feature>
<feature type="transmembrane region" description="Helical" evidence="3">
    <location>
        <begin position="157"/>
        <end position="178"/>
    </location>
</feature>
<evidence type="ECO:0000256" key="2">
    <source>
        <dbReference type="SAM" id="MobiDB-lite"/>
    </source>
</evidence>
<dbReference type="Proteomes" id="UP000039865">
    <property type="component" value="Unassembled WGS sequence"/>
</dbReference>
<proteinExistence type="predicted"/>
<dbReference type="AlphaFoldDB" id="A0A078B644"/>
<keyword evidence="3" id="KW-1133">Transmembrane helix</keyword>
<dbReference type="EMBL" id="CCKQ01016894">
    <property type="protein sequence ID" value="CDW88782.1"/>
    <property type="molecule type" value="Genomic_DNA"/>
</dbReference>
<feature type="compositionally biased region" description="Basic and acidic residues" evidence="2">
    <location>
        <begin position="326"/>
        <end position="335"/>
    </location>
</feature>
<feature type="compositionally biased region" description="Basic residues" evidence="2">
    <location>
        <begin position="270"/>
        <end position="287"/>
    </location>
</feature>
<keyword evidence="1" id="KW-0175">Coiled coil</keyword>
<feature type="transmembrane region" description="Helical" evidence="3">
    <location>
        <begin position="21"/>
        <end position="38"/>
    </location>
</feature>
<protein>
    <submittedName>
        <fullName evidence="4">Uncharacterized protein</fullName>
    </submittedName>
</protein>
<name>A0A078B644_STYLE</name>
<evidence type="ECO:0000313" key="5">
    <source>
        <dbReference type="Proteomes" id="UP000039865"/>
    </source>
</evidence>
<feature type="transmembrane region" description="Helical" evidence="3">
    <location>
        <begin position="124"/>
        <end position="145"/>
    </location>
</feature>
<evidence type="ECO:0000256" key="3">
    <source>
        <dbReference type="SAM" id="Phobius"/>
    </source>
</evidence>
<accession>A0A078B644</accession>
<feature type="coiled-coil region" evidence="1">
    <location>
        <begin position="183"/>
        <end position="218"/>
    </location>
</feature>
<keyword evidence="3" id="KW-0812">Transmembrane</keyword>
<reference evidence="4 5" key="1">
    <citation type="submission" date="2014-06" db="EMBL/GenBank/DDBJ databases">
        <authorList>
            <person name="Swart Estienne"/>
        </authorList>
    </citation>
    <scope>NUCLEOTIDE SEQUENCE [LARGE SCALE GENOMIC DNA]</scope>
    <source>
        <strain evidence="4 5">130c</strain>
    </source>
</reference>
<sequence length="335" mass="38745">MSIFIVKILITGSLPTLIDQSFFILLGLHLSTFFYFHSRHGKNFLNKIMKSDTRLVLQETFKGYGKGISLLSSINQGFKFETNAIYFIFVIVIRCLASSSFKLLFLSKIVKKKAFKLKKTKVNFIFNAVPTICIYITLLFVRNCLPTSFHKCLEDNITFFFITFMAISRLIRSFWKVLNMRKRKDKKKIKKQQKKLLKKKQKEQLKLIESQIEISKAQEAPLIKLQKQESDDQLGSATTEADTPMISEDDKKGNNDESNNIEELEFSHLSPHRNSSHNTVHNRKSNKRSTTDQSNSDEINEFDEYLGYPVNNTTTKTGYSNSSSFTDKHQKSKIE</sequence>
<dbReference type="InParanoid" id="A0A078B644"/>